<organism evidence="3 4">
    <name type="scientific">Arthrobacter stackebrandtii</name>
    <dbReference type="NCBI Taxonomy" id="272161"/>
    <lineage>
        <taxon>Bacteria</taxon>
        <taxon>Bacillati</taxon>
        <taxon>Actinomycetota</taxon>
        <taxon>Actinomycetes</taxon>
        <taxon>Micrococcales</taxon>
        <taxon>Micrococcaceae</taxon>
        <taxon>Arthrobacter</taxon>
    </lineage>
</organism>
<feature type="region of interest" description="Disordered" evidence="1">
    <location>
        <begin position="86"/>
        <end position="116"/>
    </location>
</feature>
<keyword evidence="4" id="KW-1185">Reference proteome</keyword>
<feature type="region of interest" description="Disordered" evidence="1">
    <location>
        <begin position="245"/>
        <end position="268"/>
    </location>
</feature>
<keyword evidence="2" id="KW-1133">Transmembrane helix</keyword>
<reference evidence="3 4" key="1">
    <citation type="submission" date="2021-03" db="EMBL/GenBank/DDBJ databases">
        <title>Sequencing the genomes of 1000 actinobacteria strains.</title>
        <authorList>
            <person name="Klenk H.-P."/>
        </authorList>
    </citation>
    <scope>NUCLEOTIDE SEQUENCE [LARGE SCALE GENOMIC DNA]</scope>
    <source>
        <strain evidence="3 4">DSM 16005</strain>
    </source>
</reference>
<evidence type="ECO:0000313" key="3">
    <source>
        <dbReference type="EMBL" id="MBP2413995.1"/>
    </source>
</evidence>
<evidence type="ECO:0000256" key="2">
    <source>
        <dbReference type="SAM" id="Phobius"/>
    </source>
</evidence>
<feature type="region of interest" description="Disordered" evidence="1">
    <location>
        <begin position="9"/>
        <end position="42"/>
    </location>
</feature>
<evidence type="ECO:0000256" key="1">
    <source>
        <dbReference type="SAM" id="MobiDB-lite"/>
    </source>
</evidence>
<evidence type="ECO:0000313" key="4">
    <source>
        <dbReference type="Proteomes" id="UP000711614"/>
    </source>
</evidence>
<gene>
    <name evidence="3" type="ORF">JOF48_002794</name>
</gene>
<keyword evidence="2" id="KW-0812">Transmembrane</keyword>
<dbReference type="EMBL" id="JAGIOI010000001">
    <property type="protein sequence ID" value="MBP2413995.1"/>
    <property type="molecule type" value="Genomic_DNA"/>
</dbReference>
<protein>
    <submittedName>
        <fullName evidence="3">Uncharacterized protein</fullName>
    </submittedName>
</protein>
<dbReference type="RefSeq" id="WP_209681635.1">
    <property type="nucleotide sequence ID" value="NZ_JAGIOI010000001.1"/>
</dbReference>
<feature type="compositionally biased region" description="Pro residues" evidence="1">
    <location>
        <begin position="101"/>
        <end position="116"/>
    </location>
</feature>
<name>A0ABS4YYW6_9MICC</name>
<accession>A0ABS4YYW6</accession>
<sequence length="397" mass="41192">MDPIEAMLRSINPVPDETAPTTPAPMPDLAATPRSHARPSRLAPRNPWFTAVRAAAVVLAAVVVIAAAGFLGVLAEGLLKPQPAIPTPVPSPSTTAAPTPAASPPPSTSPALPAAPPSDPYTGAACAFRNVLAEGQGGQLAGNIEQFPDDFRVLGCAGSWLAFELTDAGYQRLLDQGAGEGAFGVYHFARFNVGGYVFHPELSVAGWNTVEPVGGTMAEKAVEMDRQLQENLGLLPVLRPALVGGAPASPDATPAPPLEAGVDDPNKGSDCSIGKMTTVAGSGDWVAEDMAAHPENYRVVHCAGGWLAFQLSETGRQAWLDDTRASGRVHEGADSFYFAQHDGTAYAFTPGTSIPDWASRTGAGAGPEAMIESLERDMVAAGIPARIRILLLGEPPE</sequence>
<dbReference type="Proteomes" id="UP000711614">
    <property type="component" value="Unassembled WGS sequence"/>
</dbReference>
<proteinExistence type="predicted"/>
<keyword evidence="2" id="KW-0472">Membrane</keyword>
<comment type="caution">
    <text evidence="3">The sequence shown here is derived from an EMBL/GenBank/DDBJ whole genome shotgun (WGS) entry which is preliminary data.</text>
</comment>
<feature type="transmembrane region" description="Helical" evidence="2">
    <location>
        <begin position="48"/>
        <end position="75"/>
    </location>
</feature>